<dbReference type="GO" id="GO:0005524">
    <property type="term" value="F:ATP binding"/>
    <property type="evidence" value="ECO:0007669"/>
    <property type="project" value="UniProtKB-UniRule"/>
</dbReference>
<dbReference type="InterPro" id="IPR036784">
    <property type="entry name" value="AK/P_DHK_N_sf"/>
</dbReference>
<protein>
    <recommendedName>
        <fullName evidence="1">Protein-serine/threonine kinase</fullName>
        <ecNumber evidence="1">2.7.11.-</ecNumber>
    </recommendedName>
</protein>
<keyword evidence="1" id="KW-0547">Nucleotide-binding</keyword>
<feature type="region of interest" description="Disordered" evidence="2">
    <location>
        <begin position="73"/>
        <end position="97"/>
    </location>
</feature>
<comment type="subcellular location">
    <subcellularLocation>
        <location evidence="1">Mitochondrion matrix</location>
    </subcellularLocation>
</comment>
<sequence>MNAFTPAVRASLLSDATKGATLRKWSVRDLLRFNLTGSDDVNNITNVDVVESLLREVQIRLAMQHSRLTSYANSIRARGSSSPSSSSSSRGRSNDEDIDSAMGHLRGLLRLHENTHLLTHRIVDGDHRQALLGYKSRPGDRRYVIGIFDEIMSRHGSSVETLADAVIQARRSAVDDVRNDEYDIEKFLHSRLVIQLLCDHCTSLHRGRPTGAISLGTDVSGLIDDASTEARHVCDANLGIAPGVIVRRDDEVESPPIVRPWLHHAIVEVTKNAMTSNVLAWRGHSPPSVSMDTMPPDVHISFGTTDTISVGPTSSSPASNADNSKYLRIRIMDAGTGIEDIGRAFGFARSSSPVRWDRLHEQQSYAAVRQPLGSLGVGLTLSRLMLRVFGGDLDVSNNDGIVGNGCTATLFINYDDTHVADN</sequence>
<dbReference type="EMBL" id="JALLPB020000481">
    <property type="protein sequence ID" value="KAL3808667.1"/>
    <property type="molecule type" value="Genomic_DNA"/>
</dbReference>
<evidence type="ECO:0000256" key="2">
    <source>
        <dbReference type="SAM" id="MobiDB-lite"/>
    </source>
</evidence>
<feature type="compositionally biased region" description="Low complexity" evidence="2">
    <location>
        <begin position="74"/>
        <end position="91"/>
    </location>
</feature>
<proteinExistence type="inferred from homology"/>
<dbReference type="InterPro" id="IPR036890">
    <property type="entry name" value="HATPase_C_sf"/>
</dbReference>
<organism evidence="3 4">
    <name type="scientific">Cyclostephanos tholiformis</name>
    <dbReference type="NCBI Taxonomy" id="382380"/>
    <lineage>
        <taxon>Eukaryota</taxon>
        <taxon>Sar</taxon>
        <taxon>Stramenopiles</taxon>
        <taxon>Ochrophyta</taxon>
        <taxon>Bacillariophyta</taxon>
        <taxon>Coscinodiscophyceae</taxon>
        <taxon>Thalassiosirophycidae</taxon>
        <taxon>Stephanodiscales</taxon>
        <taxon>Stephanodiscaceae</taxon>
        <taxon>Cyclostephanos</taxon>
    </lineage>
</organism>
<comment type="similarity">
    <text evidence="1">Belongs to the PDK/BCKDK protein kinase family.</text>
</comment>
<evidence type="ECO:0000256" key="1">
    <source>
        <dbReference type="RuleBase" id="RU366032"/>
    </source>
</evidence>
<accession>A0ABD3R7G2</accession>
<dbReference type="Gene3D" id="1.20.140.20">
    <property type="entry name" value="Alpha-ketoacid/pyruvate dehydrogenase kinase, N-terminal domain"/>
    <property type="match status" value="1"/>
</dbReference>
<gene>
    <name evidence="3" type="ORF">ACHAXA_001239</name>
</gene>
<keyword evidence="4" id="KW-1185">Reference proteome</keyword>
<dbReference type="SUPFAM" id="SSF55874">
    <property type="entry name" value="ATPase domain of HSP90 chaperone/DNA topoisomerase II/histidine kinase"/>
    <property type="match status" value="1"/>
</dbReference>
<evidence type="ECO:0000313" key="4">
    <source>
        <dbReference type="Proteomes" id="UP001530377"/>
    </source>
</evidence>
<dbReference type="Proteomes" id="UP001530377">
    <property type="component" value="Unassembled WGS sequence"/>
</dbReference>
<keyword evidence="1" id="KW-0067">ATP-binding</keyword>
<dbReference type="PANTHER" id="PTHR11947">
    <property type="entry name" value="PYRUVATE DEHYDROGENASE KINASE"/>
    <property type="match status" value="1"/>
</dbReference>
<comment type="caution">
    <text evidence="3">The sequence shown here is derived from an EMBL/GenBank/DDBJ whole genome shotgun (WGS) entry which is preliminary data.</text>
</comment>
<dbReference type="Gene3D" id="3.30.565.10">
    <property type="entry name" value="Histidine kinase-like ATPase, C-terminal domain"/>
    <property type="match status" value="1"/>
</dbReference>
<keyword evidence="1" id="KW-0496">Mitochondrion</keyword>
<dbReference type="GO" id="GO:0016301">
    <property type="term" value="F:kinase activity"/>
    <property type="evidence" value="ECO:0007669"/>
    <property type="project" value="UniProtKB-KW"/>
</dbReference>
<dbReference type="AlphaFoldDB" id="A0ABD3R7G2"/>
<evidence type="ECO:0000313" key="3">
    <source>
        <dbReference type="EMBL" id="KAL3808667.1"/>
    </source>
</evidence>
<name>A0ABD3R7G2_9STRA</name>
<keyword evidence="1" id="KW-0808">Transferase</keyword>
<dbReference type="InterPro" id="IPR039028">
    <property type="entry name" value="BCKD/PDK"/>
</dbReference>
<reference evidence="3 4" key="1">
    <citation type="submission" date="2024-10" db="EMBL/GenBank/DDBJ databases">
        <title>Updated reference genomes for cyclostephanoid diatoms.</title>
        <authorList>
            <person name="Roberts W.R."/>
            <person name="Alverson A.J."/>
        </authorList>
    </citation>
    <scope>NUCLEOTIDE SEQUENCE [LARGE SCALE GENOMIC DNA]</scope>
    <source>
        <strain evidence="3 4">AJA228-03</strain>
    </source>
</reference>
<dbReference type="PANTHER" id="PTHR11947:SF3">
    <property type="entry name" value="[PYRUVATE DEHYDROGENASE (ACETYL-TRANSFERRING)] KINASE, MITOCHONDRIAL"/>
    <property type="match status" value="1"/>
</dbReference>
<dbReference type="EC" id="2.7.11.-" evidence="1"/>
<keyword evidence="1" id="KW-0418">Kinase</keyword>
<dbReference type="GO" id="GO:0005759">
    <property type="term" value="C:mitochondrial matrix"/>
    <property type="evidence" value="ECO:0007669"/>
    <property type="project" value="UniProtKB-SubCell"/>
</dbReference>